<dbReference type="EMBL" id="LHXV01000005">
    <property type="protein sequence ID" value="KXB01654.1"/>
    <property type="molecule type" value="Genomic_DNA"/>
</dbReference>
<gene>
    <name evidence="2" type="ORF">AKJ41_00745</name>
</gene>
<keyword evidence="1" id="KW-0812">Transmembrane</keyword>
<dbReference type="Pfam" id="PF01944">
    <property type="entry name" value="SpoIIM"/>
    <property type="match status" value="1"/>
</dbReference>
<dbReference type="PANTHER" id="PTHR35337">
    <property type="entry name" value="SLR1478 PROTEIN"/>
    <property type="match status" value="1"/>
</dbReference>
<evidence type="ECO:0008006" key="4">
    <source>
        <dbReference type="Google" id="ProtNLM"/>
    </source>
</evidence>
<evidence type="ECO:0000256" key="1">
    <source>
        <dbReference type="SAM" id="Phobius"/>
    </source>
</evidence>
<name>A0A133V5D6_9EURY</name>
<feature type="transmembrane region" description="Helical" evidence="1">
    <location>
        <begin position="117"/>
        <end position="138"/>
    </location>
</feature>
<keyword evidence="3" id="KW-1185">Reference proteome</keyword>
<evidence type="ECO:0000313" key="2">
    <source>
        <dbReference type="EMBL" id="KXB01654.1"/>
    </source>
</evidence>
<keyword evidence="1" id="KW-1133">Transmembrane helix</keyword>
<evidence type="ECO:0000313" key="3">
    <source>
        <dbReference type="Proteomes" id="UP000070344"/>
    </source>
</evidence>
<reference evidence="2 3" key="1">
    <citation type="journal article" date="2016" name="Sci. Rep.">
        <title>Metabolic traits of an uncultured archaeal lineage -MSBL1- from brine pools of the Red Sea.</title>
        <authorList>
            <person name="Mwirichia R."/>
            <person name="Alam I."/>
            <person name="Rashid M."/>
            <person name="Vinu M."/>
            <person name="Ba-Alawi W."/>
            <person name="Anthony Kamau A."/>
            <person name="Kamanda Ngugi D."/>
            <person name="Goker M."/>
            <person name="Klenk H.P."/>
            <person name="Bajic V."/>
            <person name="Stingl U."/>
        </authorList>
    </citation>
    <scope>NUCLEOTIDE SEQUENCE [LARGE SCALE GENOMIC DNA]</scope>
    <source>
        <strain evidence="2">SCGC-AAA259O05</strain>
    </source>
</reference>
<dbReference type="InterPro" id="IPR002798">
    <property type="entry name" value="SpoIIM-like"/>
</dbReference>
<accession>A0A133V5D6</accession>
<dbReference type="PANTHER" id="PTHR35337:SF1">
    <property type="entry name" value="SLR1478 PROTEIN"/>
    <property type="match status" value="1"/>
</dbReference>
<dbReference type="Proteomes" id="UP000070344">
    <property type="component" value="Unassembled WGS sequence"/>
</dbReference>
<protein>
    <recommendedName>
        <fullName evidence="4">Stage II sporulation protein M</fullName>
    </recommendedName>
</protein>
<proteinExistence type="predicted"/>
<feature type="transmembrane region" description="Helical" evidence="1">
    <location>
        <begin position="57"/>
        <end position="85"/>
    </location>
</feature>
<comment type="caution">
    <text evidence="2">The sequence shown here is derived from an EMBL/GenBank/DDBJ whole genome shotgun (WGS) entry which is preliminary data.</text>
</comment>
<keyword evidence="1" id="KW-0472">Membrane</keyword>
<organism evidence="2 3">
    <name type="scientific">candidate division MSBL1 archaeon SCGC-AAA259O05</name>
    <dbReference type="NCBI Taxonomy" id="1698271"/>
    <lineage>
        <taxon>Archaea</taxon>
        <taxon>Methanobacteriati</taxon>
        <taxon>Methanobacteriota</taxon>
        <taxon>candidate division MSBL1</taxon>
    </lineage>
</organism>
<sequence>MTEIFRTRLASALFVASGSLVALVFVLSSTVGGDPIGVLVHFGGMTITSGHSRSPALLLSIYLNNLSVLLLASLGPIAFTFLVAWSSRLIGGSERNVCGEDEGRLHHQTLQRLSATFLLYGSPALVMIVNGGALGLFLTATGLYGGVEGIQTFVIGVAPHGAVEIPAIVLGAALGFSVADDLMDPLASGDPKEAQERAKNLILDGKTQGSVLILAALLVLAAIIEVYPVF</sequence>
<dbReference type="AlphaFoldDB" id="A0A133V5D6"/>
<feature type="transmembrane region" description="Helical" evidence="1">
    <location>
        <begin position="209"/>
        <end position="229"/>
    </location>
</feature>